<reference evidence="2" key="2">
    <citation type="submission" date="2025-08" db="UniProtKB">
        <authorList>
            <consortium name="Ensembl"/>
        </authorList>
    </citation>
    <scope>IDENTIFICATION</scope>
</reference>
<sequence>MLKNKLLTILLLPNIVKKKIKPKCRKKMVTGLHDATASEQEFPESAKFLVQPRCFITTEKERSQQKLEFTPVIWEEIFDLQNQDGSWNLSPQLGKILKFDVDYLINHFLIRKGIQSLGTNGKEKLLKLIATLLVLQFIRCAKELQGIVFKSLMKLDNLTTSSGVHWAFESIKKATEWVKRVEGQFASICYRLELGKDWDSATKKILGIECN</sequence>
<name>G1NQG3_MELGA</name>
<organism evidence="2 3">
    <name type="scientific">Meleagris gallopavo</name>
    <name type="common">Wild turkey</name>
    <dbReference type="NCBI Taxonomy" id="9103"/>
    <lineage>
        <taxon>Eukaryota</taxon>
        <taxon>Metazoa</taxon>
        <taxon>Chordata</taxon>
        <taxon>Craniata</taxon>
        <taxon>Vertebrata</taxon>
        <taxon>Euteleostomi</taxon>
        <taxon>Archelosauria</taxon>
        <taxon>Archosauria</taxon>
        <taxon>Dinosauria</taxon>
        <taxon>Saurischia</taxon>
        <taxon>Theropoda</taxon>
        <taxon>Coelurosauria</taxon>
        <taxon>Aves</taxon>
        <taxon>Neognathae</taxon>
        <taxon>Galloanserae</taxon>
        <taxon>Galliformes</taxon>
        <taxon>Phasianidae</taxon>
        <taxon>Meleagridinae</taxon>
        <taxon>Meleagris</taxon>
    </lineage>
</organism>
<evidence type="ECO:0000313" key="2">
    <source>
        <dbReference type="Ensembl" id="ENSMGAP00000016049.3"/>
    </source>
</evidence>
<evidence type="ECO:0000259" key="1">
    <source>
        <dbReference type="Pfam" id="PF26156"/>
    </source>
</evidence>
<reference evidence="2" key="3">
    <citation type="submission" date="2025-09" db="UniProtKB">
        <authorList>
            <consortium name="Ensembl"/>
        </authorList>
    </citation>
    <scope>IDENTIFICATION</scope>
</reference>
<dbReference type="Ensembl" id="ENSMGAT00000017019.3">
    <property type="protein sequence ID" value="ENSMGAP00000016049.3"/>
    <property type="gene ID" value="ENSMGAG00000015136.3"/>
</dbReference>
<dbReference type="PANTHER" id="PTHR46530">
    <property type="entry name" value="PROTEIN MONO-ADP-RIBOSYLTRANSFERASE PARP4"/>
    <property type="match status" value="1"/>
</dbReference>
<evidence type="ECO:0000313" key="3">
    <source>
        <dbReference type="Proteomes" id="UP000001645"/>
    </source>
</evidence>
<dbReference type="PANTHER" id="PTHR46530:SF1">
    <property type="entry name" value="PROTEIN MONO-ADP-RIBOSYLTRANSFERASE PARP4"/>
    <property type="match status" value="1"/>
</dbReference>
<dbReference type="InterPro" id="IPR058904">
    <property type="entry name" value="PARP4_MVP-ID"/>
</dbReference>
<keyword evidence="3" id="KW-1185">Reference proteome</keyword>
<reference evidence="2 3" key="1">
    <citation type="journal article" date="2010" name="PLoS Biol.">
        <title>Multi-platform next-generation sequencing of the domestic turkey (Meleagris gallopavo): genome assembly and analysis.</title>
        <authorList>
            <person name="Dalloul R.A."/>
            <person name="Long J.A."/>
            <person name="Zimin A.V."/>
            <person name="Aslam L."/>
            <person name="Beal K."/>
            <person name="Blomberg L.A."/>
            <person name="Bouffard P."/>
            <person name="Burt D.W."/>
            <person name="Crasta O."/>
            <person name="Crooijmans R.P."/>
            <person name="Cooper K."/>
            <person name="Coulombe R.A."/>
            <person name="De S."/>
            <person name="Delany M.E."/>
            <person name="Dodgson J.B."/>
            <person name="Dong J.J."/>
            <person name="Evans C."/>
            <person name="Frederickson K.M."/>
            <person name="Flicek P."/>
            <person name="Florea L."/>
            <person name="Folkerts O."/>
            <person name="Groenen M.A."/>
            <person name="Harkins T.T."/>
            <person name="Herrero J."/>
            <person name="Hoffmann S."/>
            <person name="Megens H.J."/>
            <person name="Jiang A."/>
            <person name="de Jong P."/>
            <person name="Kaiser P."/>
            <person name="Kim H."/>
            <person name="Kim K.W."/>
            <person name="Kim S."/>
            <person name="Langenberger D."/>
            <person name="Lee M.K."/>
            <person name="Lee T."/>
            <person name="Mane S."/>
            <person name="Marcais G."/>
            <person name="Marz M."/>
            <person name="McElroy A.P."/>
            <person name="Modise T."/>
            <person name="Nefedov M."/>
            <person name="Notredame C."/>
            <person name="Paton I.R."/>
            <person name="Payne W.S."/>
            <person name="Pertea G."/>
            <person name="Prickett D."/>
            <person name="Puiu D."/>
            <person name="Qioa D."/>
            <person name="Raineri E."/>
            <person name="Ruffier M."/>
            <person name="Salzberg S.L."/>
            <person name="Schatz M.C."/>
            <person name="Scheuring C."/>
            <person name="Schmidt C.J."/>
            <person name="Schroeder S."/>
            <person name="Searle S.M."/>
            <person name="Smith E.J."/>
            <person name="Smith J."/>
            <person name="Sonstegard T.S."/>
            <person name="Stadler P.F."/>
            <person name="Tafer H."/>
            <person name="Tu Z.J."/>
            <person name="Van Tassell C.P."/>
            <person name="Vilella A.J."/>
            <person name="Williams K.P."/>
            <person name="Yorke J.A."/>
            <person name="Zhang L."/>
            <person name="Zhang H.B."/>
            <person name="Zhang X."/>
            <person name="Zhang Y."/>
            <person name="Reed K.M."/>
        </authorList>
    </citation>
    <scope>NUCLEOTIDE SEQUENCE [LARGE SCALE GENOMIC DNA]</scope>
</reference>
<dbReference type="InterPro" id="IPR031273">
    <property type="entry name" value="PARP4"/>
</dbReference>
<dbReference type="HOGENOM" id="CLU_001437_0_0_1"/>
<dbReference type="Proteomes" id="UP000001645">
    <property type="component" value="Chromosome 1"/>
</dbReference>
<dbReference type="InParanoid" id="G1NQG3"/>
<dbReference type="Pfam" id="PF26156">
    <property type="entry name" value="PARP4_MVP-ID"/>
    <property type="match status" value="1"/>
</dbReference>
<dbReference type="GO" id="GO:0003950">
    <property type="term" value="F:NAD+ poly-ADP-ribosyltransferase activity"/>
    <property type="evidence" value="ECO:0007669"/>
    <property type="project" value="InterPro"/>
</dbReference>
<dbReference type="AlphaFoldDB" id="G1NQG3"/>
<dbReference type="GO" id="GO:0005737">
    <property type="term" value="C:cytoplasm"/>
    <property type="evidence" value="ECO:0007669"/>
    <property type="project" value="TreeGrafter"/>
</dbReference>
<accession>G1NQG3</accession>
<dbReference type="GeneTree" id="ENSGT00940000160555"/>
<protein>
    <recommendedName>
        <fullName evidence="1">PARP4 MVP-ID C-terminal domain-containing protein</fullName>
    </recommendedName>
</protein>
<proteinExistence type="predicted"/>
<dbReference type="Bgee" id="ENSMGAG00000015136">
    <property type="expression patterns" value="Expressed in ileum and 17 other cell types or tissues"/>
</dbReference>
<feature type="domain" description="PARP4 MVP-ID C-terminal" evidence="1">
    <location>
        <begin position="76"/>
        <end position="209"/>
    </location>
</feature>